<dbReference type="InterPro" id="IPR011990">
    <property type="entry name" value="TPR-like_helical_dom_sf"/>
</dbReference>
<keyword evidence="5" id="KW-0998">Cell outer membrane</keyword>
<keyword evidence="4" id="KW-0472">Membrane</keyword>
<dbReference type="SUPFAM" id="SSF48452">
    <property type="entry name" value="TPR-like"/>
    <property type="match status" value="1"/>
</dbReference>
<sequence length="618" mass="68514">MKNIKYIYSLILATALVFTSCKDFLDEQPRSNLTPDFFTTTQGIESGLTAAYSGLRYQYGTQSGLSISCVGTDESTKGGDGNEEQINNYGVDLLGAGHFQTPWNRSFPLINTCNGIVDYATGANLALVAEAKFLRAQYYYTLVTTFGGVPLDLGGGKLKFTTSPSTTSVRNTAIEVYEAMVQDLKDAIDGLPQISQIPGRVGKAAAIHYLAKTYLAMACYYDYDYTNEIQNDTLSTASYSNVNPTEAKKYYELALSTAKLLIDNRGSYGVGLLADFADVNETGNEHNIESLFTVEHTSDYTFDESGAGASGGAESGLKENRANFMFTAYYDGPDGDNGLLERTPNVYGRGWRRFVPTKYLLETVFADKVNDTRYYKTFQSLWVCNKSNHVDYEKPAIFMPGVESYGKAQLEVQKVIDLMKTKGSASAKKLIRYSPDYTRNMFPTNLKFMDTNGNGEKPGDSSHRPFIVSKFSETLLIAAEAAFKLGKKAESVEYINELRVRAAKGNVLNTHISGLVNETAAASYMKINEAQLTLDFILDERSRELCNEQLRWFDLVRTNTLIPRLQAGDNKFGTSDDSSYADKAAANVRRYHHLRPIPQGQMDAMTGDNKKTYQNPGY</sequence>
<dbReference type="AlphaFoldDB" id="A0A653AL36"/>
<evidence type="ECO:0000256" key="6">
    <source>
        <dbReference type="SAM" id="MobiDB-lite"/>
    </source>
</evidence>
<accession>A0A653AL36</accession>
<dbReference type="GO" id="GO:0009279">
    <property type="term" value="C:cell outer membrane"/>
    <property type="evidence" value="ECO:0007669"/>
    <property type="project" value="UniProtKB-SubCell"/>
</dbReference>
<organism evidence="9">
    <name type="scientific">uncultured Paludibacter sp</name>
    <dbReference type="NCBI Taxonomy" id="497635"/>
    <lineage>
        <taxon>Bacteria</taxon>
        <taxon>Pseudomonadati</taxon>
        <taxon>Bacteroidota</taxon>
        <taxon>Bacteroidia</taxon>
        <taxon>Bacteroidales</taxon>
        <taxon>Paludibacteraceae</taxon>
        <taxon>Paludibacter</taxon>
        <taxon>environmental samples</taxon>
    </lineage>
</organism>
<evidence type="ECO:0000256" key="3">
    <source>
        <dbReference type="ARBA" id="ARBA00022729"/>
    </source>
</evidence>
<reference evidence="9" key="1">
    <citation type="submission" date="2018-07" db="EMBL/GenBank/DDBJ databases">
        <authorList>
            <consortium name="Genoscope - CEA"/>
            <person name="William W."/>
        </authorList>
    </citation>
    <scope>NUCLEOTIDE SEQUENCE</scope>
    <source>
        <strain evidence="9">IK1</strain>
    </source>
</reference>
<dbReference type="Pfam" id="PF14322">
    <property type="entry name" value="SusD-like_3"/>
    <property type="match status" value="1"/>
</dbReference>
<dbReference type="InterPro" id="IPR012944">
    <property type="entry name" value="SusD_RagB_dom"/>
</dbReference>
<evidence type="ECO:0000256" key="1">
    <source>
        <dbReference type="ARBA" id="ARBA00004442"/>
    </source>
</evidence>
<comment type="subcellular location">
    <subcellularLocation>
        <location evidence="1">Cell outer membrane</location>
    </subcellularLocation>
</comment>
<feature type="domain" description="SusD-like N-terminal" evidence="8">
    <location>
        <begin position="23"/>
        <end position="215"/>
    </location>
</feature>
<name>A0A653AL36_9BACT</name>
<evidence type="ECO:0000259" key="8">
    <source>
        <dbReference type="Pfam" id="PF14322"/>
    </source>
</evidence>
<dbReference type="Pfam" id="PF07980">
    <property type="entry name" value="SusD_RagB"/>
    <property type="match status" value="1"/>
</dbReference>
<evidence type="ECO:0000256" key="2">
    <source>
        <dbReference type="ARBA" id="ARBA00006275"/>
    </source>
</evidence>
<proteinExistence type="inferred from homology"/>
<dbReference type="PROSITE" id="PS51257">
    <property type="entry name" value="PROKAR_LIPOPROTEIN"/>
    <property type="match status" value="1"/>
</dbReference>
<keyword evidence="3" id="KW-0732">Signal</keyword>
<evidence type="ECO:0000259" key="7">
    <source>
        <dbReference type="Pfam" id="PF07980"/>
    </source>
</evidence>
<protein>
    <submittedName>
        <fullName evidence="9">Putative outer membrane protein</fullName>
    </submittedName>
</protein>
<feature type="domain" description="RagB/SusD" evidence="7">
    <location>
        <begin position="339"/>
        <end position="618"/>
    </location>
</feature>
<evidence type="ECO:0000313" key="9">
    <source>
        <dbReference type="EMBL" id="VBB48395.1"/>
    </source>
</evidence>
<comment type="similarity">
    <text evidence="2">Belongs to the SusD family.</text>
</comment>
<evidence type="ECO:0000256" key="4">
    <source>
        <dbReference type="ARBA" id="ARBA00023136"/>
    </source>
</evidence>
<dbReference type="InterPro" id="IPR033985">
    <property type="entry name" value="SusD-like_N"/>
</dbReference>
<evidence type="ECO:0000256" key="5">
    <source>
        <dbReference type="ARBA" id="ARBA00023237"/>
    </source>
</evidence>
<dbReference type="Gene3D" id="1.25.40.390">
    <property type="match status" value="1"/>
</dbReference>
<gene>
    <name evidence="9" type="ORF">TRIP_D440413</name>
</gene>
<dbReference type="EMBL" id="UPXZ01000039">
    <property type="protein sequence ID" value="VBB48395.1"/>
    <property type="molecule type" value="Genomic_DNA"/>
</dbReference>
<feature type="region of interest" description="Disordered" evidence="6">
    <location>
        <begin position="599"/>
        <end position="618"/>
    </location>
</feature>